<evidence type="ECO:0000313" key="1">
    <source>
        <dbReference type="EMBL" id="AGK56227.1"/>
    </source>
</evidence>
<dbReference type="AlphaFoldDB" id="N0B1Z4"/>
<protein>
    <submittedName>
        <fullName evidence="1">Uncharacterized protein</fullName>
    </submittedName>
</protein>
<dbReference type="KEGG" id="hdt:HYPDE_22703"/>
<proteinExistence type="predicted"/>
<keyword evidence="2" id="KW-1185">Reference proteome</keyword>
<dbReference type="EMBL" id="CP005587">
    <property type="protein sequence ID" value="AGK56227.1"/>
    <property type="molecule type" value="Genomic_DNA"/>
</dbReference>
<dbReference type="STRING" id="670307.HYPDE_22703"/>
<accession>N0B1Z4</accession>
<reference evidence="1 2" key="1">
    <citation type="journal article" date="2013" name="Genome Announc.">
        <title>Genome sequences for three denitrifying bacterial strains isolated from a uranium- and nitrate-contaminated subsurface environment.</title>
        <authorList>
            <person name="Venkatramanan R."/>
            <person name="Prakash O."/>
            <person name="Woyke T."/>
            <person name="Chain P."/>
            <person name="Goodwin L.A."/>
            <person name="Watson D."/>
            <person name="Brooks S."/>
            <person name="Kostka J.E."/>
            <person name="Green S.J."/>
        </authorList>
    </citation>
    <scope>NUCLEOTIDE SEQUENCE [LARGE SCALE GENOMIC DNA]</scope>
    <source>
        <strain evidence="1 2">1NES1</strain>
    </source>
</reference>
<dbReference type="HOGENOM" id="CLU_2246282_0_0_5"/>
<organism evidence="1 2">
    <name type="scientific">Hyphomicrobium denitrificans 1NES1</name>
    <dbReference type="NCBI Taxonomy" id="670307"/>
    <lineage>
        <taxon>Bacteria</taxon>
        <taxon>Pseudomonadati</taxon>
        <taxon>Pseudomonadota</taxon>
        <taxon>Alphaproteobacteria</taxon>
        <taxon>Hyphomicrobiales</taxon>
        <taxon>Hyphomicrobiaceae</taxon>
        <taxon>Hyphomicrobium</taxon>
    </lineage>
</organism>
<dbReference type="Proteomes" id="UP000005952">
    <property type="component" value="Chromosome"/>
</dbReference>
<sequence>MRNTSSIPADDAFAGAEAGVCLYSDNPLGSSPHPRSLPVKGRGEVDVVLPRPISVEGKWTAVSALLSPGQEKEVGSGVAAFAVAIAMPRSRYSPPPCGEGLGVG</sequence>
<name>N0B1Z4_9HYPH</name>
<evidence type="ECO:0000313" key="2">
    <source>
        <dbReference type="Proteomes" id="UP000005952"/>
    </source>
</evidence>
<gene>
    <name evidence="1" type="ORF">HYPDE_22703</name>
</gene>